<dbReference type="InterPro" id="IPR000089">
    <property type="entry name" value="Biotin_lipoyl"/>
</dbReference>
<dbReference type="Pfam" id="PF01597">
    <property type="entry name" value="GCV_H"/>
    <property type="match status" value="1"/>
</dbReference>
<gene>
    <name evidence="3" type="ordered locus">Ctha_0129</name>
</gene>
<dbReference type="GO" id="GO:0019464">
    <property type="term" value="P:glycine decarboxylation via glycine cleavage system"/>
    <property type="evidence" value="ECO:0007669"/>
    <property type="project" value="InterPro"/>
</dbReference>
<accession>B3QSV7</accession>
<dbReference type="HOGENOM" id="CLU_097408_2_2_10"/>
<evidence type="ECO:0000313" key="3">
    <source>
        <dbReference type="EMBL" id="ACF12600.1"/>
    </source>
</evidence>
<dbReference type="InterPro" id="IPR033753">
    <property type="entry name" value="GCV_H/Fam206"/>
</dbReference>
<dbReference type="RefSeq" id="WP_012498684.1">
    <property type="nucleotide sequence ID" value="NC_011026.1"/>
</dbReference>
<keyword evidence="1" id="KW-0450">Lipoyl</keyword>
<proteinExistence type="predicted"/>
<protein>
    <submittedName>
        <fullName evidence="3">Glycine cleavage H-protein</fullName>
    </submittedName>
</protein>
<dbReference type="InterPro" id="IPR002930">
    <property type="entry name" value="GCV_H"/>
</dbReference>
<keyword evidence="4" id="KW-1185">Reference proteome</keyword>
<dbReference type="PANTHER" id="PTHR11715">
    <property type="entry name" value="GLYCINE CLEAVAGE SYSTEM H PROTEIN"/>
    <property type="match status" value="1"/>
</dbReference>
<dbReference type="eggNOG" id="COG0509">
    <property type="taxonomic scope" value="Bacteria"/>
</dbReference>
<dbReference type="STRING" id="517418.Ctha_0129"/>
<dbReference type="InterPro" id="IPR011053">
    <property type="entry name" value="Single_hybrid_motif"/>
</dbReference>
<dbReference type="OrthoDB" id="9796712at2"/>
<evidence type="ECO:0000313" key="4">
    <source>
        <dbReference type="Proteomes" id="UP000001208"/>
    </source>
</evidence>
<sequence length="149" mass="16861">MSRNEKLKFPEDRFYDSRYHFWAKPDPTTGNVVIGIDALGLDSAGELVYMSFHSAGSRVRRHESLGSLEAAKMTGEILSPVSGTIIQRNTNVLEEPSIVNAEPYGRGWFVLINPDNWHDESKLLVSGNRITSWAKGEMMKRETESIFDR</sequence>
<dbReference type="GO" id="GO:0005737">
    <property type="term" value="C:cytoplasm"/>
    <property type="evidence" value="ECO:0007669"/>
    <property type="project" value="TreeGrafter"/>
</dbReference>
<dbReference type="Proteomes" id="UP000001208">
    <property type="component" value="Chromosome"/>
</dbReference>
<dbReference type="Gene3D" id="2.40.50.100">
    <property type="match status" value="1"/>
</dbReference>
<dbReference type="GO" id="GO:0005960">
    <property type="term" value="C:glycine cleavage complex"/>
    <property type="evidence" value="ECO:0007669"/>
    <property type="project" value="InterPro"/>
</dbReference>
<dbReference type="CDD" id="cd06848">
    <property type="entry name" value="GCS_H"/>
    <property type="match status" value="1"/>
</dbReference>
<organism evidence="3 4">
    <name type="scientific">Chloroherpeton thalassium (strain ATCC 35110 / GB-78)</name>
    <dbReference type="NCBI Taxonomy" id="517418"/>
    <lineage>
        <taxon>Bacteria</taxon>
        <taxon>Pseudomonadati</taxon>
        <taxon>Chlorobiota</taxon>
        <taxon>Chlorobiia</taxon>
        <taxon>Chlorobiales</taxon>
        <taxon>Chloroherpetonaceae</taxon>
        <taxon>Chloroherpeton</taxon>
    </lineage>
</organism>
<feature type="domain" description="Lipoyl-binding" evidence="2">
    <location>
        <begin position="29"/>
        <end position="113"/>
    </location>
</feature>
<dbReference type="EMBL" id="CP001100">
    <property type="protein sequence ID" value="ACF12600.1"/>
    <property type="molecule type" value="Genomic_DNA"/>
</dbReference>
<dbReference type="PROSITE" id="PS50968">
    <property type="entry name" value="BIOTINYL_LIPOYL"/>
    <property type="match status" value="1"/>
</dbReference>
<dbReference type="PANTHER" id="PTHR11715:SF3">
    <property type="entry name" value="GLYCINE CLEAVAGE SYSTEM H PROTEIN-RELATED"/>
    <property type="match status" value="1"/>
</dbReference>
<dbReference type="AlphaFoldDB" id="B3QSV7"/>
<dbReference type="KEGG" id="cts:Ctha_0129"/>
<evidence type="ECO:0000259" key="2">
    <source>
        <dbReference type="PROSITE" id="PS50968"/>
    </source>
</evidence>
<dbReference type="SUPFAM" id="SSF51230">
    <property type="entry name" value="Single hybrid motif"/>
    <property type="match status" value="1"/>
</dbReference>
<name>B3QSV7_CHLT3</name>
<dbReference type="GO" id="GO:0009249">
    <property type="term" value="P:protein lipoylation"/>
    <property type="evidence" value="ECO:0007669"/>
    <property type="project" value="TreeGrafter"/>
</dbReference>
<evidence type="ECO:0000256" key="1">
    <source>
        <dbReference type="ARBA" id="ARBA00022823"/>
    </source>
</evidence>
<reference evidence="3 4" key="1">
    <citation type="submission" date="2008-06" db="EMBL/GenBank/DDBJ databases">
        <title>Complete sequence of Chloroherpeton thalassium ATCC 35110.</title>
        <authorList>
            <consortium name="US DOE Joint Genome Institute"/>
            <person name="Lucas S."/>
            <person name="Copeland A."/>
            <person name="Lapidus A."/>
            <person name="Glavina del Rio T."/>
            <person name="Dalin E."/>
            <person name="Tice H."/>
            <person name="Bruce D."/>
            <person name="Goodwin L."/>
            <person name="Pitluck S."/>
            <person name="Schmutz J."/>
            <person name="Larimer F."/>
            <person name="Land M."/>
            <person name="Hauser L."/>
            <person name="Kyrpides N."/>
            <person name="Mikhailova N."/>
            <person name="Liu Z."/>
            <person name="Li T."/>
            <person name="Zhao F."/>
            <person name="Overmann J."/>
            <person name="Bryant D.A."/>
            <person name="Richardson P."/>
        </authorList>
    </citation>
    <scope>NUCLEOTIDE SEQUENCE [LARGE SCALE GENOMIC DNA]</scope>
    <source>
        <strain evidence="4">ATCC 35110 / GB-78</strain>
    </source>
</reference>